<reference evidence="1 2" key="1">
    <citation type="submission" date="2021-12" db="EMBL/GenBank/DDBJ databases">
        <title>Genome sequencing of bacteria with rrn-lacking chromosome and rrn-plasmid.</title>
        <authorList>
            <person name="Anda M."/>
            <person name="Iwasaki W."/>
        </authorList>
    </citation>
    <scope>NUCLEOTIDE SEQUENCE [LARGE SCALE GENOMIC DNA]</scope>
    <source>
        <strain evidence="1 2">DSM 100852</strain>
    </source>
</reference>
<gene>
    <name evidence="1" type="ORF">FUAX_19770</name>
</gene>
<evidence type="ECO:0000313" key="1">
    <source>
        <dbReference type="EMBL" id="BDD09545.1"/>
    </source>
</evidence>
<dbReference type="KEGG" id="fax:FUAX_19770"/>
<keyword evidence="2" id="KW-1185">Reference proteome</keyword>
<dbReference type="EMBL" id="AP025314">
    <property type="protein sequence ID" value="BDD09545.1"/>
    <property type="molecule type" value="Genomic_DNA"/>
</dbReference>
<name>A0AAU9CJN6_9BACT</name>
<dbReference type="InterPro" id="IPR053810">
    <property type="entry name" value="DUF6952"/>
</dbReference>
<accession>A0AAU9CJN6</accession>
<organism evidence="1 2">
    <name type="scientific">Fulvitalea axinellae</name>
    <dbReference type="NCBI Taxonomy" id="1182444"/>
    <lineage>
        <taxon>Bacteria</taxon>
        <taxon>Pseudomonadati</taxon>
        <taxon>Bacteroidota</taxon>
        <taxon>Cytophagia</taxon>
        <taxon>Cytophagales</taxon>
        <taxon>Persicobacteraceae</taxon>
        <taxon>Fulvitalea</taxon>
    </lineage>
</organism>
<evidence type="ECO:0000313" key="2">
    <source>
        <dbReference type="Proteomes" id="UP001348817"/>
    </source>
</evidence>
<protein>
    <submittedName>
        <fullName evidence="1">Uncharacterized protein</fullName>
    </submittedName>
</protein>
<proteinExistence type="predicted"/>
<dbReference type="RefSeq" id="WP_338391142.1">
    <property type="nucleotide sequence ID" value="NZ_AP025314.1"/>
</dbReference>
<dbReference type="AlphaFoldDB" id="A0AAU9CJN6"/>
<dbReference type="Proteomes" id="UP001348817">
    <property type="component" value="Chromosome"/>
</dbReference>
<sequence length="80" mass="8847">MKIPAIKKLVESYTEAQLNDAAEALENESTPNIEVPGDDEGEQLTHALAAAWILERMRDGKVEFKVALREYTGMVRGSIS</sequence>
<dbReference type="Pfam" id="PF22264">
    <property type="entry name" value="DUF6952"/>
    <property type="match status" value="1"/>
</dbReference>